<organism evidence="1 2">
    <name type="scientific">Nelumbo nucifera</name>
    <name type="common">Sacred lotus</name>
    <dbReference type="NCBI Taxonomy" id="4432"/>
    <lineage>
        <taxon>Eukaryota</taxon>
        <taxon>Viridiplantae</taxon>
        <taxon>Streptophyta</taxon>
        <taxon>Embryophyta</taxon>
        <taxon>Tracheophyta</taxon>
        <taxon>Spermatophyta</taxon>
        <taxon>Magnoliopsida</taxon>
        <taxon>Proteales</taxon>
        <taxon>Nelumbonaceae</taxon>
        <taxon>Nelumbo</taxon>
    </lineage>
</organism>
<dbReference type="Proteomes" id="UP000607653">
    <property type="component" value="Unassembled WGS sequence"/>
</dbReference>
<dbReference type="EMBL" id="DUZY01000007">
    <property type="protein sequence ID" value="DAD45466.1"/>
    <property type="molecule type" value="Genomic_DNA"/>
</dbReference>
<dbReference type="AlphaFoldDB" id="A0A822ZR98"/>
<evidence type="ECO:0000313" key="1">
    <source>
        <dbReference type="EMBL" id="DAD45466.1"/>
    </source>
</evidence>
<evidence type="ECO:0000313" key="2">
    <source>
        <dbReference type="Proteomes" id="UP000607653"/>
    </source>
</evidence>
<gene>
    <name evidence="1" type="ORF">HUJ06_003696</name>
</gene>
<proteinExistence type="predicted"/>
<comment type="caution">
    <text evidence="1">The sequence shown here is derived from an EMBL/GenBank/DDBJ whole genome shotgun (WGS) entry which is preliminary data.</text>
</comment>
<keyword evidence="2" id="KW-1185">Reference proteome</keyword>
<reference evidence="1 2" key="1">
    <citation type="journal article" date="2020" name="Mol. Biol. Evol.">
        <title>Distinct Expression and Methylation Patterns for Genes with Different Fates following a Single Whole-Genome Duplication in Flowering Plants.</title>
        <authorList>
            <person name="Shi T."/>
            <person name="Rahmani R.S."/>
            <person name="Gugger P.F."/>
            <person name="Wang M."/>
            <person name="Li H."/>
            <person name="Zhang Y."/>
            <person name="Li Z."/>
            <person name="Wang Q."/>
            <person name="Van de Peer Y."/>
            <person name="Marchal K."/>
            <person name="Chen J."/>
        </authorList>
    </citation>
    <scope>NUCLEOTIDE SEQUENCE [LARGE SCALE GENOMIC DNA]</scope>
    <source>
        <tissue evidence="1">Leaf</tissue>
    </source>
</reference>
<name>A0A822ZR98_NELNU</name>
<protein>
    <submittedName>
        <fullName evidence="1">Uncharacterized protein</fullName>
    </submittedName>
</protein>
<accession>A0A822ZR98</accession>
<sequence length="95" mass="10557">MDFVVELDGAIPTLSVGDEAKVVNDELIVENKGVDLDFDEVNCNGQYLYKHDVAKGVCHACVCFLELEFKVRYSHHSHLQALSLEGSVQNFSLSL</sequence>